<gene>
    <name evidence="5" type="ORF">ONB1V03_LOCUS22303</name>
</gene>
<keyword evidence="3" id="KW-0472">Membrane</keyword>
<keyword evidence="6" id="KW-1185">Reference proteome</keyword>
<dbReference type="PROSITE" id="PS50923">
    <property type="entry name" value="SUSHI"/>
    <property type="match status" value="1"/>
</dbReference>
<evidence type="ECO:0000256" key="2">
    <source>
        <dbReference type="PROSITE-ProRule" id="PRU00302"/>
    </source>
</evidence>
<proteinExistence type="predicted"/>
<keyword evidence="3" id="KW-1133">Transmembrane helix</keyword>
<accession>A0A7R9MTZ8</accession>
<dbReference type="Gene3D" id="2.10.70.10">
    <property type="entry name" value="Complement Module, domain 1"/>
    <property type="match status" value="1"/>
</dbReference>
<dbReference type="EMBL" id="CAJPVJ010048953">
    <property type="protein sequence ID" value="CAG2182882.1"/>
    <property type="molecule type" value="Genomic_DNA"/>
</dbReference>
<dbReference type="CDD" id="cd00033">
    <property type="entry name" value="CCP"/>
    <property type="match status" value="1"/>
</dbReference>
<evidence type="ECO:0000313" key="5">
    <source>
        <dbReference type="EMBL" id="CAD7665746.1"/>
    </source>
</evidence>
<dbReference type="EMBL" id="OC963778">
    <property type="protein sequence ID" value="CAD7665746.1"/>
    <property type="molecule type" value="Genomic_DNA"/>
</dbReference>
<name>A0A7R9MTZ8_9ACAR</name>
<evidence type="ECO:0000256" key="3">
    <source>
        <dbReference type="SAM" id="Phobius"/>
    </source>
</evidence>
<evidence type="ECO:0000259" key="4">
    <source>
        <dbReference type="PROSITE" id="PS50923"/>
    </source>
</evidence>
<organism evidence="5">
    <name type="scientific">Oppiella nova</name>
    <dbReference type="NCBI Taxonomy" id="334625"/>
    <lineage>
        <taxon>Eukaryota</taxon>
        <taxon>Metazoa</taxon>
        <taxon>Ecdysozoa</taxon>
        <taxon>Arthropoda</taxon>
        <taxon>Chelicerata</taxon>
        <taxon>Arachnida</taxon>
        <taxon>Acari</taxon>
        <taxon>Acariformes</taxon>
        <taxon>Sarcoptiformes</taxon>
        <taxon>Oribatida</taxon>
        <taxon>Brachypylina</taxon>
        <taxon>Oppioidea</taxon>
        <taxon>Oppiidae</taxon>
        <taxon>Oppiella</taxon>
    </lineage>
</organism>
<reference evidence="5" key="1">
    <citation type="submission" date="2020-11" db="EMBL/GenBank/DDBJ databases">
        <authorList>
            <person name="Tran Van P."/>
        </authorList>
    </citation>
    <scope>NUCLEOTIDE SEQUENCE</scope>
</reference>
<protein>
    <recommendedName>
        <fullName evidence="4">Sushi domain-containing protein</fullName>
    </recommendedName>
</protein>
<comment type="caution">
    <text evidence="2">Lacks conserved residue(s) required for the propagation of feature annotation.</text>
</comment>
<dbReference type="InterPro" id="IPR035976">
    <property type="entry name" value="Sushi/SCR/CCP_sf"/>
</dbReference>
<dbReference type="AlphaFoldDB" id="A0A7R9MTZ8"/>
<evidence type="ECO:0000313" key="6">
    <source>
        <dbReference type="Proteomes" id="UP000728032"/>
    </source>
</evidence>
<evidence type="ECO:0000256" key="1">
    <source>
        <dbReference type="ARBA" id="ARBA00023157"/>
    </source>
</evidence>
<dbReference type="OrthoDB" id="6505093at2759"/>
<dbReference type="Proteomes" id="UP000728032">
    <property type="component" value="Unassembled WGS sequence"/>
</dbReference>
<keyword evidence="2" id="KW-0768">Sushi</keyword>
<feature type="transmembrane region" description="Helical" evidence="3">
    <location>
        <begin position="72"/>
        <end position="89"/>
    </location>
</feature>
<feature type="domain" description="Sushi" evidence="4">
    <location>
        <begin position="2"/>
        <end position="63"/>
    </location>
</feature>
<feature type="non-terminal residue" evidence="5">
    <location>
        <position position="1"/>
    </location>
</feature>
<keyword evidence="1" id="KW-1015">Disulfide bond</keyword>
<keyword evidence="3" id="KW-0812">Transmembrane</keyword>
<sequence length="152" mass="17388">MDSSVEIQEFGNVYHVNESHWFAITGSWVQYKCRHDNSLPVGSAISTCLSNNTWSSKSPFCIPAHSFMSEHILYIIIGGLFTILIALRLNKKLCKTREEIEMTVQRQISHEVYADDTDDMPCNNYGDYSEVNLEVDDPDYKNLKSSIPRNFA</sequence>
<dbReference type="SUPFAM" id="SSF57535">
    <property type="entry name" value="Complement control module/SCR domain"/>
    <property type="match status" value="1"/>
</dbReference>
<dbReference type="InterPro" id="IPR000436">
    <property type="entry name" value="Sushi_SCR_CCP_dom"/>
</dbReference>